<evidence type="ECO:0000256" key="16">
    <source>
        <dbReference type="PROSITE-ProRule" id="PRU00209"/>
    </source>
</evidence>
<dbReference type="InterPro" id="IPR045864">
    <property type="entry name" value="aa-tRNA-synth_II/BPL/LPL"/>
</dbReference>
<dbReference type="InterPro" id="IPR005146">
    <property type="entry name" value="B3/B4_tRNA-bd"/>
</dbReference>
<feature type="binding site" evidence="15">
    <location>
        <position position="467"/>
    </location>
    <ligand>
        <name>Mg(2+)</name>
        <dbReference type="ChEBI" id="CHEBI:18420"/>
        <note>shared with alpha subunit</note>
    </ligand>
</feature>
<dbReference type="SUPFAM" id="SSF46955">
    <property type="entry name" value="Putative DNA-binding domain"/>
    <property type="match status" value="1"/>
</dbReference>
<dbReference type="Gene3D" id="3.50.40.10">
    <property type="entry name" value="Phenylalanyl-trna Synthetase, Chain B, domain 3"/>
    <property type="match status" value="1"/>
</dbReference>
<dbReference type="Pfam" id="PF03484">
    <property type="entry name" value="B5"/>
    <property type="match status" value="1"/>
</dbReference>
<name>A0A6M0SXX2_CLOBO</name>
<dbReference type="Gene3D" id="3.30.930.10">
    <property type="entry name" value="Bira Bifunctional Protein, Domain 2"/>
    <property type="match status" value="1"/>
</dbReference>
<dbReference type="InterPro" id="IPR033714">
    <property type="entry name" value="tRNA_bind_bactPheRS"/>
</dbReference>
<evidence type="ECO:0000256" key="11">
    <source>
        <dbReference type="ARBA" id="ARBA00022884"/>
    </source>
</evidence>
<dbReference type="Gene3D" id="2.40.50.140">
    <property type="entry name" value="Nucleic acid-binding proteins"/>
    <property type="match status" value="1"/>
</dbReference>
<reference evidence="20 21" key="1">
    <citation type="submission" date="2019-02" db="EMBL/GenBank/DDBJ databases">
        <title>Genome sequencing of Clostridium botulinum clinical isolates.</title>
        <authorList>
            <person name="Brunt J."/>
            <person name="Van Vliet A.H.M."/>
            <person name="Stringer S.C."/>
            <person name="Grant K.A."/>
            <person name="Carter A.C."/>
            <person name="Peck M.W."/>
        </authorList>
    </citation>
    <scope>NUCLEOTIDE SEQUENCE [LARGE SCALE GENOMIC DNA]</scope>
    <source>
        <strain evidence="20 21">R1125/03</strain>
    </source>
</reference>
<keyword evidence="9 15" id="KW-0067">ATP-binding</keyword>
<evidence type="ECO:0000259" key="18">
    <source>
        <dbReference type="PROSITE" id="PS51447"/>
    </source>
</evidence>
<proteinExistence type="inferred from homology"/>
<comment type="catalytic activity">
    <reaction evidence="14 15">
        <text>tRNA(Phe) + L-phenylalanine + ATP = L-phenylalanyl-tRNA(Phe) + AMP + diphosphate + H(+)</text>
        <dbReference type="Rhea" id="RHEA:19413"/>
        <dbReference type="Rhea" id="RHEA-COMP:9668"/>
        <dbReference type="Rhea" id="RHEA-COMP:9699"/>
        <dbReference type="ChEBI" id="CHEBI:15378"/>
        <dbReference type="ChEBI" id="CHEBI:30616"/>
        <dbReference type="ChEBI" id="CHEBI:33019"/>
        <dbReference type="ChEBI" id="CHEBI:58095"/>
        <dbReference type="ChEBI" id="CHEBI:78442"/>
        <dbReference type="ChEBI" id="CHEBI:78531"/>
        <dbReference type="ChEBI" id="CHEBI:456215"/>
        <dbReference type="EC" id="6.1.1.20"/>
    </reaction>
</comment>
<keyword evidence="6 15" id="KW-0436">Ligase</keyword>
<dbReference type="InterPro" id="IPR045060">
    <property type="entry name" value="Phe-tRNA-ligase_IIc_bsu"/>
</dbReference>
<keyword evidence="4 15" id="KW-0963">Cytoplasm</keyword>
<dbReference type="GO" id="GO:0006432">
    <property type="term" value="P:phenylalanyl-tRNA aminoacylation"/>
    <property type="evidence" value="ECO:0007669"/>
    <property type="project" value="UniProtKB-UniRule"/>
</dbReference>
<dbReference type="InterPro" id="IPR002547">
    <property type="entry name" value="tRNA-bd_dom"/>
</dbReference>
<dbReference type="PANTHER" id="PTHR10947:SF0">
    <property type="entry name" value="PHENYLALANINE--TRNA LIGASE BETA SUBUNIT"/>
    <property type="match status" value="1"/>
</dbReference>
<evidence type="ECO:0000259" key="17">
    <source>
        <dbReference type="PROSITE" id="PS50886"/>
    </source>
</evidence>
<feature type="binding site" evidence="15">
    <location>
        <position position="463"/>
    </location>
    <ligand>
        <name>Mg(2+)</name>
        <dbReference type="ChEBI" id="CHEBI:18420"/>
        <note>shared with alpha subunit</note>
    </ligand>
</feature>
<evidence type="ECO:0000256" key="9">
    <source>
        <dbReference type="ARBA" id="ARBA00022840"/>
    </source>
</evidence>
<dbReference type="GO" id="GO:0000287">
    <property type="term" value="F:magnesium ion binding"/>
    <property type="evidence" value="ECO:0007669"/>
    <property type="project" value="UniProtKB-UniRule"/>
</dbReference>
<dbReference type="Pfam" id="PF03147">
    <property type="entry name" value="FDX-ACB"/>
    <property type="match status" value="1"/>
</dbReference>
<keyword evidence="11 16" id="KW-0694">RNA-binding</keyword>
<dbReference type="Gene3D" id="3.30.70.380">
    <property type="entry name" value="Ferrodoxin-fold anticodon-binding domain"/>
    <property type="match status" value="1"/>
</dbReference>
<feature type="binding site" evidence="15">
    <location>
        <position position="457"/>
    </location>
    <ligand>
        <name>Mg(2+)</name>
        <dbReference type="ChEBI" id="CHEBI:18420"/>
        <note>shared with alpha subunit</note>
    </ligand>
</feature>
<evidence type="ECO:0000256" key="8">
    <source>
        <dbReference type="ARBA" id="ARBA00022741"/>
    </source>
</evidence>
<dbReference type="GO" id="GO:0016740">
    <property type="term" value="F:transferase activity"/>
    <property type="evidence" value="ECO:0007669"/>
    <property type="project" value="UniProtKB-ARBA"/>
</dbReference>
<dbReference type="PROSITE" id="PS50886">
    <property type="entry name" value="TRBD"/>
    <property type="match status" value="1"/>
</dbReference>
<feature type="domain" description="TRNA-binding" evidence="17">
    <location>
        <begin position="39"/>
        <end position="150"/>
    </location>
</feature>
<dbReference type="CDD" id="cd02796">
    <property type="entry name" value="tRNA_bind_bactPheRS"/>
    <property type="match status" value="1"/>
</dbReference>
<keyword evidence="10 15" id="KW-0460">Magnesium</keyword>
<evidence type="ECO:0000256" key="4">
    <source>
        <dbReference type="ARBA" id="ARBA00022490"/>
    </source>
</evidence>
<dbReference type="SUPFAM" id="SSF55681">
    <property type="entry name" value="Class II aaRS and biotin synthetases"/>
    <property type="match status" value="1"/>
</dbReference>
<comment type="similarity">
    <text evidence="2 15">Belongs to the phenylalanyl-tRNA synthetase beta subunit family. Type 1 subfamily.</text>
</comment>
<dbReference type="Proteomes" id="UP000473089">
    <property type="component" value="Unassembled WGS sequence"/>
</dbReference>
<dbReference type="SUPFAM" id="SSF56037">
    <property type="entry name" value="PheT/TilS domain"/>
    <property type="match status" value="1"/>
</dbReference>
<dbReference type="GO" id="GO:0005524">
    <property type="term" value="F:ATP binding"/>
    <property type="evidence" value="ECO:0007669"/>
    <property type="project" value="UniProtKB-UniRule"/>
</dbReference>
<evidence type="ECO:0000259" key="19">
    <source>
        <dbReference type="PROSITE" id="PS51483"/>
    </source>
</evidence>
<comment type="caution">
    <text evidence="20">The sequence shown here is derived from an EMBL/GenBank/DDBJ whole genome shotgun (WGS) entry which is preliminary data.</text>
</comment>
<comment type="subcellular location">
    <subcellularLocation>
        <location evidence="1 15">Cytoplasm</location>
    </subcellularLocation>
</comment>
<dbReference type="EMBL" id="SGJP01000004">
    <property type="protein sequence ID" value="NFA59412.1"/>
    <property type="molecule type" value="Genomic_DNA"/>
</dbReference>
<dbReference type="SMART" id="SM00873">
    <property type="entry name" value="B3_4"/>
    <property type="match status" value="1"/>
</dbReference>
<dbReference type="Pfam" id="PF17759">
    <property type="entry name" value="tRNA_synthFbeta"/>
    <property type="match status" value="1"/>
</dbReference>
<dbReference type="NCBIfam" id="TIGR00472">
    <property type="entry name" value="pheT_bact"/>
    <property type="match status" value="1"/>
</dbReference>
<evidence type="ECO:0000256" key="2">
    <source>
        <dbReference type="ARBA" id="ARBA00008653"/>
    </source>
</evidence>
<evidence type="ECO:0000256" key="6">
    <source>
        <dbReference type="ARBA" id="ARBA00022598"/>
    </source>
</evidence>
<dbReference type="InterPro" id="IPR041616">
    <property type="entry name" value="PheRS_beta_core"/>
</dbReference>
<dbReference type="PROSITE" id="PS51447">
    <property type="entry name" value="FDX_ACB"/>
    <property type="match status" value="1"/>
</dbReference>
<dbReference type="InterPro" id="IPR036690">
    <property type="entry name" value="Fdx_antiC-bd_sf"/>
</dbReference>
<dbReference type="FunFam" id="3.30.70.380:FF:000001">
    <property type="entry name" value="Phenylalanine--tRNA ligase beta subunit"/>
    <property type="match status" value="1"/>
</dbReference>
<organism evidence="20 21">
    <name type="scientific">Clostridium botulinum</name>
    <dbReference type="NCBI Taxonomy" id="1491"/>
    <lineage>
        <taxon>Bacteria</taxon>
        <taxon>Bacillati</taxon>
        <taxon>Bacillota</taxon>
        <taxon>Clostridia</taxon>
        <taxon>Eubacteriales</taxon>
        <taxon>Clostridiaceae</taxon>
        <taxon>Clostridium</taxon>
    </lineage>
</organism>
<evidence type="ECO:0000256" key="15">
    <source>
        <dbReference type="HAMAP-Rule" id="MF_00283"/>
    </source>
</evidence>
<accession>A0A6M0SXX2</accession>
<feature type="domain" description="FDX-ACB" evidence="18">
    <location>
        <begin position="699"/>
        <end position="792"/>
    </location>
</feature>
<dbReference type="GO" id="GO:0140096">
    <property type="term" value="F:catalytic activity, acting on a protein"/>
    <property type="evidence" value="ECO:0007669"/>
    <property type="project" value="UniProtKB-ARBA"/>
</dbReference>
<feature type="binding site" evidence="15">
    <location>
        <position position="466"/>
    </location>
    <ligand>
        <name>Mg(2+)</name>
        <dbReference type="ChEBI" id="CHEBI:18420"/>
        <note>shared with alpha subunit</note>
    </ligand>
</feature>
<feature type="domain" description="B5" evidence="19">
    <location>
        <begin position="404"/>
        <end position="479"/>
    </location>
</feature>
<dbReference type="InterPro" id="IPR005147">
    <property type="entry name" value="tRNA_synthase_B5-dom"/>
</dbReference>
<dbReference type="Gene3D" id="3.30.56.10">
    <property type="match status" value="2"/>
</dbReference>
<evidence type="ECO:0000256" key="3">
    <source>
        <dbReference type="ARBA" id="ARBA00011209"/>
    </source>
</evidence>
<dbReference type="PROSITE" id="PS51483">
    <property type="entry name" value="B5"/>
    <property type="match status" value="1"/>
</dbReference>
<gene>
    <name evidence="15" type="primary">pheT</name>
    <name evidence="20" type="ORF">EXM42_03085</name>
</gene>
<keyword evidence="7 15" id="KW-0479">Metal-binding</keyword>
<evidence type="ECO:0000256" key="12">
    <source>
        <dbReference type="ARBA" id="ARBA00022917"/>
    </source>
</evidence>
<keyword evidence="13 15" id="KW-0030">Aminoacyl-tRNA synthetase</keyword>
<evidence type="ECO:0000256" key="1">
    <source>
        <dbReference type="ARBA" id="ARBA00004496"/>
    </source>
</evidence>
<evidence type="ECO:0000256" key="14">
    <source>
        <dbReference type="ARBA" id="ARBA00049255"/>
    </source>
</evidence>
<evidence type="ECO:0000313" key="20">
    <source>
        <dbReference type="EMBL" id="NFA59412.1"/>
    </source>
</evidence>
<keyword evidence="8 15" id="KW-0547">Nucleotide-binding</keyword>
<dbReference type="InterPro" id="IPR004532">
    <property type="entry name" value="Phe-tRNA-ligase_IIc_bsu_bact"/>
</dbReference>
<comment type="cofactor">
    <cofactor evidence="15">
        <name>Mg(2+)</name>
        <dbReference type="ChEBI" id="CHEBI:18420"/>
    </cofactor>
    <text evidence="15">Binds 2 magnesium ions per tetramer.</text>
</comment>
<evidence type="ECO:0000313" key="21">
    <source>
        <dbReference type="Proteomes" id="UP000473089"/>
    </source>
</evidence>
<comment type="subunit">
    <text evidence="3 15">Tetramer of two alpha and two beta subunits.</text>
</comment>
<keyword evidence="12 15" id="KW-0648">Protein biosynthesis</keyword>
<sequence>MKVPVKWLNDYIDIDISPKELGDRLTLSGSKVEEVVTTGDEIQNVVTGKIMEIRKHPDADKLSICQVNIGKEENIQIVTAATNMKEMDIIPVALHGSTLHGGIKIKKGKLRGEVSNGMFCSEEELGIAGDEPVYGLMILEQNTPIGEDIKKVLKMESSVIEFEITSNRPDCLSVIGIARETAATLNKKYTIPVVEFSPKCSENIEDSLKVEVKDNLCRRYMARGVKNVRIEQSPGWMQERLLEAGVRPINNIVDITNFVMLELGQPMHAFDRTEIKTNTIVVERAKEGEKFATLDETERELDIDTLNIKDGDRTVAIAGIMGGLNSEVKEDTEEIILECANFDGTNIRISSKKLGLRTEASSRFEKDLDPNLIELAMDRACKLIQELDAGEVMKGSLDVYENKLEPHILEVDSNWVNKFLGTDISKEEMQEYLDRLDLNTEIKGDILEINVPTFRSDLNIKEDIAEEIARIYGYNNVPITTIKSVTINAGKNEKQHLDDKVIETLMASGLNQSISYSFVSPKVFDKINLKEDSSLRKVVKIKNPLGEDFSIMRTTTIPSMMEALSRNYSRNNDYASLFEIGKIYIPKEDTKELPEEKNTLTIGLYGAVDYFNLKGIVENILDGLGIENWKLKRQKENPTFHPGRTAELYIKKDYVGTLGEIHPDVQDNYDIEERCYAAELNLDVLYKHANVKKEYRELPKFPAVTRDIAVIIDDTVLVQEIENIIKNGGGNILESIHLFDVYKGKQIPEGKKSIAYSIVYRNSQRTLKDSEVNKVHDKIVRTLEHKLGAQLRD</sequence>
<protein>
    <recommendedName>
        <fullName evidence="15">Phenylalanine--tRNA ligase beta subunit</fullName>
        <ecNumber evidence="15">6.1.1.20</ecNumber>
    </recommendedName>
    <alternativeName>
        <fullName evidence="15">Phenylalanyl-tRNA synthetase beta subunit</fullName>
        <shortName evidence="15">PheRS</shortName>
    </alternativeName>
</protein>
<dbReference type="EC" id="6.1.1.20" evidence="15"/>
<evidence type="ECO:0000256" key="7">
    <source>
        <dbReference type="ARBA" id="ARBA00022723"/>
    </source>
</evidence>
<evidence type="ECO:0000256" key="10">
    <source>
        <dbReference type="ARBA" id="ARBA00022842"/>
    </source>
</evidence>
<dbReference type="GO" id="GO:0004826">
    <property type="term" value="F:phenylalanine-tRNA ligase activity"/>
    <property type="evidence" value="ECO:0007669"/>
    <property type="project" value="UniProtKB-UniRule"/>
</dbReference>
<dbReference type="SUPFAM" id="SSF54991">
    <property type="entry name" value="Anticodon-binding domain of PheRS"/>
    <property type="match status" value="1"/>
</dbReference>
<dbReference type="FunFam" id="3.50.40.10:FF:000001">
    <property type="entry name" value="Phenylalanine--tRNA ligase beta subunit"/>
    <property type="match status" value="1"/>
</dbReference>
<keyword evidence="5 16" id="KW-0820">tRNA-binding</keyword>
<evidence type="ECO:0000256" key="5">
    <source>
        <dbReference type="ARBA" id="ARBA00022555"/>
    </source>
</evidence>
<dbReference type="Pfam" id="PF03483">
    <property type="entry name" value="B3_4"/>
    <property type="match status" value="1"/>
</dbReference>
<dbReference type="FunFam" id="2.40.50.140:FF:000045">
    <property type="entry name" value="Phenylalanine--tRNA ligase beta subunit"/>
    <property type="match status" value="1"/>
</dbReference>
<evidence type="ECO:0000256" key="13">
    <source>
        <dbReference type="ARBA" id="ARBA00023146"/>
    </source>
</evidence>
<dbReference type="GO" id="GO:0009328">
    <property type="term" value="C:phenylalanine-tRNA ligase complex"/>
    <property type="evidence" value="ECO:0007669"/>
    <property type="project" value="TreeGrafter"/>
</dbReference>
<dbReference type="GO" id="GO:0000049">
    <property type="term" value="F:tRNA binding"/>
    <property type="evidence" value="ECO:0007669"/>
    <property type="project" value="UniProtKB-UniRule"/>
</dbReference>
<dbReference type="CDD" id="cd00769">
    <property type="entry name" value="PheRS_beta_core"/>
    <property type="match status" value="1"/>
</dbReference>
<dbReference type="SMART" id="SM00896">
    <property type="entry name" value="FDX-ACB"/>
    <property type="match status" value="1"/>
</dbReference>
<dbReference type="InterPro" id="IPR005121">
    <property type="entry name" value="Fdx_antiC-bd"/>
</dbReference>
<dbReference type="PANTHER" id="PTHR10947">
    <property type="entry name" value="PHENYLALANYL-TRNA SYNTHETASE BETA CHAIN AND LEUCINE-RICH REPEAT-CONTAINING PROTEIN 47"/>
    <property type="match status" value="1"/>
</dbReference>
<dbReference type="SMART" id="SM00874">
    <property type="entry name" value="B5"/>
    <property type="match status" value="1"/>
</dbReference>
<dbReference type="HAMAP" id="MF_00283">
    <property type="entry name" value="Phe_tRNA_synth_beta1"/>
    <property type="match status" value="1"/>
</dbReference>
<dbReference type="SUPFAM" id="SSF50249">
    <property type="entry name" value="Nucleic acid-binding proteins"/>
    <property type="match status" value="1"/>
</dbReference>
<dbReference type="InterPro" id="IPR020825">
    <property type="entry name" value="Phe-tRNA_synthase-like_B3/B4"/>
</dbReference>
<dbReference type="Pfam" id="PF01588">
    <property type="entry name" value="tRNA_bind"/>
    <property type="match status" value="1"/>
</dbReference>
<dbReference type="AlphaFoldDB" id="A0A6M0SXX2"/>
<dbReference type="InterPro" id="IPR012340">
    <property type="entry name" value="NA-bd_OB-fold"/>
</dbReference>
<dbReference type="FunFam" id="3.30.56.10:FF:000002">
    <property type="entry name" value="Phenylalanine--tRNA ligase beta subunit"/>
    <property type="match status" value="1"/>
</dbReference>
<dbReference type="InterPro" id="IPR009061">
    <property type="entry name" value="DNA-bd_dom_put_sf"/>
</dbReference>